<sequence length="148" mass="16844">MAIAEDTSVVTTDPSFVAARRLYIRNIPRNVTNDDLQKIVEEHGAIEKAEESFTNNDRGTCLPEVLQIALILMQWKSDEMQAKQVYVVGIDITCVIVLWNRLGISSFSRASQILNGEPDRTKFDFPVARTHYSIEELIQVPETFCKRN</sequence>
<evidence type="ECO:0008006" key="3">
    <source>
        <dbReference type="Google" id="ProtNLM"/>
    </source>
</evidence>
<keyword evidence="2" id="KW-1185">Reference proteome</keyword>
<dbReference type="InterPro" id="IPR035979">
    <property type="entry name" value="RBD_domain_sf"/>
</dbReference>
<dbReference type="InterPro" id="IPR012677">
    <property type="entry name" value="Nucleotide-bd_a/b_plait_sf"/>
</dbReference>
<dbReference type="EMBL" id="JAVIJP010000013">
    <property type="protein sequence ID" value="KAL3646514.1"/>
    <property type="molecule type" value="Genomic_DNA"/>
</dbReference>
<proteinExistence type="predicted"/>
<gene>
    <name evidence="1" type="ORF">CASFOL_011694</name>
</gene>
<evidence type="ECO:0000313" key="2">
    <source>
        <dbReference type="Proteomes" id="UP001632038"/>
    </source>
</evidence>
<accession>A0ABD3DX70</accession>
<reference evidence="2" key="1">
    <citation type="journal article" date="2024" name="IScience">
        <title>Strigolactones Initiate the Formation of Haustorium-like Structures in Castilleja.</title>
        <authorList>
            <person name="Buerger M."/>
            <person name="Peterson D."/>
            <person name="Chory J."/>
        </authorList>
    </citation>
    <scope>NUCLEOTIDE SEQUENCE [LARGE SCALE GENOMIC DNA]</scope>
</reference>
<dbReference type="Gene3D" id="3.30.70.330">
    <property type="match status" value="1"/>
</dbReference>
<organism evidence="1 2">
    <name type="scientific">Castilleja foliolosa</name>
    <dbReference type="NCBI Taxonomy" id="1961234"/>
    <lineage>
        <taxon>Eukaryota</taxon>
        <taxon>Viridiplantae</taxon>
        <taxon>Streptophyta</taxon>
        <taxon>Embryophyta</taxon>
        <taxon>Tracheophyta</taxon>
        <taxon>Spermatophyta</taxon>
        <taxon>Magnoliopsida</taxon>
        <taxon>eudicotyledons</taxon>
        <taxon>Gunneridae</taxon>
        <taxon>Pentapetalae</taxon>
        <taxon>asterids</taxon>
        <taxon>lamiids</taxon>
        <taxon>Lamiales</taxon>
        <taxon>Orobanchaceae</taxon>
        <taxon>Pedicularideae</taxon>
        <taxon>Castillejinae</taxon>
        <taxon>Castilleja</taxon>
    </lineage>
</organism>
<protein>
    <recommendedName>
        <fullName evidence="3">RRM domain-containing protein</fullName>
    </recommendedName>
</protein>
<comment type="caution">
    <text evidence="1">The sequence shown here is derived from an EMBL/GenBank/DDBJ whole genome shotgun (WGS) entry which is preliminary data.</text>
</comment>
<dbReference type="AlphaFoldDB" id="A0ABD3DX70"/>
<evidence type="ECO:0000313" key="1">
    <source>
        <dbReference type="EMBL" id="KAL3646514.1"/>
    </source>
</evidence>
<dbReference type="Proteomes" id="UP001632038">
    <property type="component" value="Unassembled WGS sequence"/>
</dbReference>
<dbReference type="SUPFAM" id="SSF54928">
    <property type="entry name" value="RNA-binding domain, RBD"/>
    <property type="match status" value="1"/>
</dbReference>
<name>A0ABD3DX70_9LAMI</name>